<accession>A0A8J7DZV6</accession>
<evidence type="ECO:0000256" key="2">
    <source>
        <dbReference type="ARBA" id="ARBA00012438"/>
    </source>
</evidence>
<dbReference type="SMART" id="SM00387">
    <property type="entry name" value="HATPase_c"/>
    <property type="match status" value="1"/>
</dbReference>
<dbReference type="Pfam" id="PF02518">
    <property type="entry name" value="HATPase_c"/>
    <property type="match status" value="1"/>
</dbReference>
<keyword evidence="12" id="KW-1185">Reference proteome</keyword>
<evidence type="ECO:0000256" key="4">
    <source>
        <dbReference type="ARBA" id="ARBA00022679"/>
    </source>
</evidence>
<reference evidence="11" key="1">
    <citation type="submission" date="2020-10" db="EMBL/GenBank/DDBJ databases">
        <authorList>
            <person name="Castelo-Branco R."/>
            <person name="Eusebio N."/>
            <person name="Adriana R."/>
            <person name="Vieira A."/>
            <person name="Brugerolle De Fraissinette N."/>
            <person name="Rezende De Castro R."/>
            <person name="Schneider M.P."/>
            <person name="Vasconcelos V."/>
            <person name="Leao P.N."/>
        </authorList>
    </citation>
    <scope>NUCLEOTIDE SEQUENCE</scope>
    <source>
        <strain evidence="11">LEGE 07157</strain>
    </source>
</reference>
<keyword evidence="4" id="KW-0808">Transferase</keyword>
<dbReference type="InterPro" id="IPR003661">
    <property type="entry name" value="HisK_dim/P_dom"/>
</dbReference>
<dbReference type="EC" id="2.7.13.3" evidence="2"/>
<evidence type="ECO:0000256" key="6">
    <source>
        <dbReference type="ARBA" id="ARBA00022777"/>
    </source>
</evidence>
<evidence type="ECO:0000313" key="12">
    <source>
        <dbReference type="Proteomes" id="UP000654482"/>
    </source>
</evidence>
<evidence type="ECO:0000256" key="5">
    <source>
        <dbReference type="ARBA" id="ARBA00022741"/>
    </source>
</evidence>
<dbReference type="GO" id="GO:0000155">
    <property type="term" value="F:phosphorelay sensor kinase activity"/>
    <property type="evidence" value="ECO:0007669"/>
    <property type="project" value="InterPro"/>
</dbReference>
<dbReference type="SUPFAM" id="SSF51206">
    <property type="entry name" value="cAMP-binding domain-like"/>
    <property type="match status" value="1"/>
</dbReference>
<dbReference type="CDD" id="cd00038">
    <property type="entry name" value="CAP_ED"/>
    <property type="match status" value="1"/>
</dbReference>
<dbReference type="Pfam" id="PF00512">
    <property type="entry name" value="HisKA"/>
    <property type="match status" value="1"/>
</dbReference>
<dbReference type="Gene3D" id="3.30.565.10">
    <property type="entry name" value="Histidine kinase-like ATPase, C-terminal domain"/>
    <property type="match status" value="1"/>
</dbReference>
<dbReference type="PRINTS" id="PR00344">
    <property type="entry name" value="BCTRLSENSOR"/>
</dbReference>
<evidence type="ECO:0000256" key="8">
    <source>
        <dbReference type="ARBA" id="ARBA00023012"/>
    </source>
</evidence>
<organism evidence="11 12">
    <name type="scientific">Lusitaniella coriacea LEGE 07157</name>
    <dbReference type="NCBI Taxonomy" id="945747"/>
    <lineage>
        <taxon>Bacteria</taxon>
        <taxon>Bacillati</taxon>
        <taxon>Cyanobacteriota</taxon>
        <taxon>Cyanophyceae</taxon>
        <taxon>Spirulinales</taxon>
        <taxon>Lusitaniellaceae</taxon>
        <taxon>Lusitaniella</taxon>
    </lineage>
</organism>
<comment type="catalytic activity">
    <reaction evidence="1">
        <text>ATP + protein L-histidine = ADP + protein N-phospho-L-histidine.</text>
        <dbReference type="EC" id="2.7.13.3"/>
    </reaction>
</comment>
<dbReference type="SUPFAM" id="SSF47384">
    <property type="entry name" value="Homodimeric domain of signal transducing histidine kinase"/>
    <property type="match status" value="1"/>
</dbReference>
<keyword evidence="6" id="KW-0418">Kinase</keyword>
<evidence type="ECO:0000313" key="11">
    <source>
        <dbReference type="EMBL" id="MBE9118385.1"/>
    </source>
</evidence>
<dbReference type="CDD" id="cd00082">
    <property type="entry name" value="HisKA"/>
    <property type="match status" value="1"/>
</dbReference>
<dbReference type="InterPro" id="IPR004358">
    <property type="entry name" value="Sig_transdc_His_kin-like_C"/>
</dbReference>
<dbReference type="CDD" id="cd00075">
    <property type="entry name" value="HATPase"/>
    <property type="match status" value="1"/>
</dbReference>
<dbReference type="InterPro" id="IPR014710">
    <property type="entry name" value="RmlC-like_jellyroll"/>
</dbReference>
<proteinExistence type="predicted"/>
<dbReference type="InterPro" id="IPR005467">
    <property type="entry name" value="His_kinase_dom"/>
</dbReference>
<dbReference type="PANTHER" id="PTHR43065">
    <property type="entry name" value="SENSOR HISTIDINE KINASE"/>
    <property type="match status" value="1"/>
</dbReference>
<dbReference type="Pfam" id="PF00027">
    <property type="entry name" value="cNMP_binding"/>
    <property type="match status" value="1"/>
</dbReference>
<dbReference type="PROSITE" id="PS50109">
    <property type="entry name" value="HIS_KIN"/>
    <property type="match status" value="1"/>
</dbReference>
<dbReference type="RefSeq" id="WP_194031469.1">
    <property type="nucleotide sequence ID" value="NZ_JADEWZ010000045.1"/>
</dbReference>
<dbReference type="GO" id="GO:0005524">
    <property type="term" value="F:ATP binding"/>
    <property type="evidence" value="ECO:0007669"/>
    <property type="project" value="UniProtKB-KW"/>
</dbReference>
<evidence type="ECO:0000256" key="1">
    <source>
        <dbReference type="ARBA" id="ARBA00000085"/>
    </source>
</evidence>
<dbReference type="SMART" id="SM00100">
    <property type="entry name" value="cNMP"/>
    <property type="match status" value="1"/>
</dbReference>
<dbReference type="SUPFAM" id="SSF55874">
    <property type="entry name" value="ATPase domain of HSP90 chaperone/DNA topoisomerase II/histidine kinase"/>
    <property type="match status" value="1"/>
</dbReference>
<dbReference type="PROSITE" id="PS00889">
    <property type="entry name" value="CNMP_BINDING_2"/>
    <property type="match status" value="1"/>
</dbReference>
<comment type="caution">
    <text evidence="11">The sequence shown here is derived from an EMBL/GenBank/DDBJ whole genome shotgun (WGS) entry which is preliminary data.</text>
</comment>
<feature type="domain" description="Cyclic nucleotide-binding" evidence="9">
    <location>
        <begin position="8"/>
        <end position="111"/>
    </location>
</feature>
<evidence type="ECO:0000256" key="3">
    <source>
        <dbReference type="ARBA" id="ARBA00022553"/>
    </source>
</evidence>
<dbReference type="InterPro" id="IPR036890">
    <property type="entry name" value="HATPase_C_sf"/>
</dbReference>
<keyword evidence="5" id="KW-0547">Nucleotide-binding</keyword>
<name>A0A8J7DZV6_9CYAN</name>
<dbReference type="PROSITE" id="PS50042">
    <property type="entry name" value="CNMP_BINDING_3"/>
    <property type="match status" value="1"/>
</dbReference>
<evidence type="ECO:0000259" key="9">
    <source>
        <dbReference type="PROSITE" id="PS50042"/>
    </source>
</evidence>
<dbReference type="InterPro" id="IPR018488">
    <property type="entry name" value="cNMP-bd_CS"/>
</dbReference>
<dbReference type="PANTHER" id="PTHR43065:SF10">
    <property type="entry name" value="PEROXIDE STRESS-ACTIVATED HISTIDINE KINASE MAK3"/>
    <property type="match status" value="1"/>
</dbReference>
<dbReference type="InterPro" id="IPR000595">
    <property type="entry name" value="cNMP-bd_dom"/>
</dbReference>
<dbReference type="InterPro" id="IPR018490">
    <property type="entry name" value="cNMP-bd_dom_sf"/>
</dbReference>
<gene>
    <name evidence="11" type="ORF">IQ249_21060</name>
</gene>
<dbReference type="Gene3D" id="2.60.120.10">
    <property type="entry name" value="Jelly Rolls"/>
    <property type="match status" value="1"/>
</dbReference>
<dbReference type="EMBL" id="JADEWZ010000045">
    <property type="protein sequence ID" value="MBE9118385.1"/>
    <property type="molecule type" value="Genomic_DNA"/>
</dbReference>
<keyword evidence="8" id="KW-0902">Two-component regulatory system</keyword>
<sequence>MDLESHQFITFFEAEQAAQLCEIAIVEKYPNQTVIFEEGARSDCLYLLLEGRVEFRKKIGPNQYRKLTTAFPNAFFGELGIIDGQPRSAQAIADGYALLGRVPEEGFMKVLDGARGSVITKLCSYMVQRLRDTTEEYIQQQLHKEKMVLMGEMLNTVIHDFKSPLSSINLASSMLKEQHPDEETEEWCDLIQAQTRRMAAMAEDFLEFARGSAVLNPKPVNLSSALQRFEKLNLVYFQEAQAKVEIECPPDLVLKIDEGKLLRVLQNLVGNAVDAFNGRPGRIEILVTQQEQGVEIEISDNGPGIPLEIQDRLFESFVTHGKPQGTGLGTAIAKSIVDAHGGKILFDSVPGQGTTFYIYLPLNLVSLEDPEAVHS</sequence>
<dbReference type="InterPro" id="IPR036097">
    <property type="entry name" value="HisK_dim/P_sf"/>
</dbReference>
<dbReference type="Gene3D" id="1.10.287.130">
    <property type="match status" value="1"/>
</dbReference>
<dbReference type="Proteomes" id="UP000654482">
    <property type="component" value="Unassembled WGS sequence"/>
</dbReference>
<dbReference type="InterPro" id="IPR003594">
    <property type="entry name" value="HATPase_dom"/>
</dbReference>
<dbReference type="SMART" id="SM00388">
    <property type="entry name" value="HisKA"/>
    <property type="match status" value="1"/>
</dbReference>
<protein>
    <recommendedName>
        <fullName evidence="2">histidine kinase</fullName>
        <ecNumber evidence="2">2.7.13.3</ecNumber>
    </recommendedName>
</protein>
<evidence type="ECO:0000259" key="10">
    <source>
        <dbReference type="PROSITE" id="PS50109"/>
    </source>
</evidence>
<keyword evidence="3" id="KW-0597">Phosphoprotein</keyword>
<evidence type="ECO:0000256" key="7">
    <source>
        <dbReference type="ARBA" id="ARBA00022840"/>
    </source>
</evidence>
<keyword evidence="7" id="KW-0067">ATP-binding</keyword>
<dbReference type="AlphaFoldDB" id="A0A8J7DZV6"/>
<feature type="domain" description="Histidine kinase" evidence="10">
    <location>
        <begin position="156"/>
        <end position="364"/>
    </location>
</feature>